<reference evidence="18 19" key="1">
    <citation type="submission" date="2013-08" db="EMBL/GenBank/DDBJ databases">
        <authorList>
            <person name="Weinstock G."/>
            <person name="Sodergren E."/>
            <person name="Wylie T."/>
            <person name="Fulton L."/>
            <person name="Fulton R."/>
            <person name="Fronick C."/>
            <person name="O'Laughlin M."/>
            <person name="Godfrey J."/>
            <person name="Miner T."/>
            <person name="Herter B."/>
            <person name="Appelbaum E."/>
            <person name="Cordes M."/>
            <person name="Lek S."/>
            <person name="Wollam A."/>
            <person name="Pepin K.H."/>
            <person name="Palsikar V.B."/>
            <person name="Mitreva M."/>
            <person name="Wilson R.K."/>
        </authorList>
    </citation>
    <scope>NUCLEOTIDE SEQUENCE [LARGE SCALE GENOMIC DNA]</scope>
    <source>
        <strain evidence="18 19">ATCC 12856</strain>
    </source>
</reference>
<keyword evidence="19" id="KW-1185">Reference proteome</keyword>
<gene>
    <name evidence="18" type="ORF">HMPREF0083_01135</name>
</gene>
<keyword evidence="12" id="KW-0238">DNA-binding</keyword>
<name>U1X8B9_ANEAE</name>
<evidence type="ECO:0000256" key="11">
    <source>
        <dbReference type="ARBA" id="ARBA00022881"/>
    </source>
</evidence>
<keyword evidence="7" id="KW-0228">DNA excision</keyword>
<dbReference type="GO" id="GO:0008270">
    <property type="term" value="F:zinc ion binding"/>
    <property type="evidence" value="ECO:0007669"/>
    <property type="project" value="UniProtKB-KW"/>
</dbReference>
<dbReference type="HOGENOM" id="CLU_001370_2_1_9"/>
<evidence type="ECO:0000256" key="10">
    <source>
        <dbReference type="ARBA" id="ARBA00022840"/>
    </source>
</evidence>
<dbReference type="PROSITE" id="PS50893">
    <property type="entry name" value="ABC_TRANSPORTER_2"/>
    <property type="match status" value="2"/>
</dbReference>
<evidence type="ECO:0000313" key="19">
    <source>
        <dbReference type="Proteomes" id="UP000016511"/>
    </source>
</evidence>
<feature type="domain" description="ABC transporter" evidence="17">
    <location>
        <begin position="15"/>
        <end position="448"/>
    </location>
</feature>
<comment type="caution">
    <text evidence="18">The sequence shown here is derived from an EMBL/GenBank/DDBJ whole genome shotgun (WGS) entry which is preliminary data.</text>
</comment>
<dbReference type="EMBL" id="AWSJ01000068">
    <property type="protein sequence ID" value="ERI10763.1"/>
    <property type="molecule type" value="Genomic_DNA"/>
</dbReference>
<evidence type="ECO:0000256" key="8">
    <source>
        <dbReference type="ARBA" id="ARBA00022771"/>
    </source>
</evidence>
<keyword evidence="2" id="KW-0963">Cytoplasm</keyword>
<dbReference type="CDD" id="cd03270">
    <property type="entry name" value="ABC_UvrA_I"/>
    <property type="match status" value="1"/>
</dbReference>
<dbReference type="Proteomes" id="UP000016511">
    <property type="component" value="Unassembled WGS sequence"/>
</dbReference>
<comment type="similarity">
    <text evidence="14">Belongs to the ABC transporter superfamily. UvrA family.</text>
</comment>
<dbReference type="eggNOG" id="COG0178">
    <property type="taxonomic scope" value="Bacteria"/>
</dbReference>
<dbReference type="PATRIC" id="fig|649747.3.peg.1034"/>
<dbReference type="Gene3D" id="3.40.50.300">
    <property type="entry name" value="P-loop containing nucleotide triphosphate hydrolases"/>
    <property type="match status" value="2"/>
</dbReference>
<dbReference type="Gene3D" id="1.10.8.280">
    <property type="entry name" value="ABC transporter ATPase domain-like"/>
    <property type="match status" value="1"/>
</dbReference>
<sequence length="765" mass="85364">MIFILYRPTLQEWLIMVENQYIKLVGLEENNLKNVTLTIPKKKITVFTGVSGSGKSSIVFDTISKEAQRQLNQTFSTYIQNRLPTYSQPDALSIENLSPAVVIDQRRLGGNIRSTLGTVTDIYSLLRLLFSRIGKPFIGESDVFSFNNPKGMCPKCQGIGRKVEPDIEKLFDKTKSLNEGAILFSTFSVGKWYWQKHLISGIFNPDKKLMDYTDAEWQTLLYGKDKKIVLPLKNEPLKYFEGVVDRFRRMYLKKEISQISNNVRKFISVTHCTACNGTRLSQKVLNCKIDGYNIAQFAALEIGELIKVIEAIKDPIAKSIVSNISIRLHHLMDMGLYYLTLDRETSTLSGGEAQRVKMIRHLNSSLTDMMYIFDEPSTGLHPHDVNNLNRMLQKLRDKGNTVLVVEHDKDVIKIADHIVDIGPGAGTNGGEIVYEGSLLGLYDADTLTGNYMRNKQALKKKTRKSNKYLSIVDASNHNLKNVTVHIPCGVLTVITGVAGSGKSTLIFDAFLKQHPEAIVIDQKSVGTSIRSTPATYTGIMDVVRDSFASANKVSKSLFSFNSEGACPDCQGNGYINTDLAFLESIRTTCETCKGKRFKDEVLQYTLDGKSISDVLDMTVLEALQFFRDKEVVSTLKALSEVGLDYMTLGQPLNTLSGGECQRIKLAGELHQSGNIYVLDEPTTGLHMSDVRHLQSILDRLVDNDSTVIVIEHNLDIMKQADWIIDLGPGGGKKGGEIIFTGTPHDLVLRSNSLTAQYLRNELQED</sequence>
<dbReference type="STRING" id="649747.HMPREF0083_01135"/>
<keyword evidence="11" id="KW-0267">Excision nuclease</keyword>
<evidence type="ECO:0000256" key="2">
    <source>
        <dbReference type="ARBA" id="ARBA00022490"/>
    </source>
</evidence>
<dbReference type="GO" id="GO:0004518">
    <property type="term" value="F:nuclease activity"/>
    <property type="evidence" value="ECO:0007669"/>
    <property type="project" value="UniProtKB-KW"/>
</dbReference>
<keyword evidence="3" id="KW-0479">Metal-binding</keyword>
<evidence type="ECO:0000256" key="15">
    <source>
        <dbReference type="ARBA" id="ARBA00039316"/>
    </source>
</evidence>
<evidence type="ECO:0000256" key="16">
    <source>
        <dbReference type="ARBA" id="ARBA00042156"/>
    </source>
</evidence>
<keyword evidence="5" id="KW-0547">Nucleotide-binding</keyword>
<dbReference type="Pfam" id="PF17755">
    <property type="entry name" value="UvrA_DNA-bind"/>
    <property type="match status" value="1"/>
</dbReference>
<dbReference type="GO" id="GO:0003677">
    <property type="term" value="F:DNA binding"/>
    <property type="evidence" value="ECO:0007669"/>
    <property type="project" value="UniProtKB-KW"/>
</dbReference>
<evidence type="ECO:0000256" key="12">
    <source>
        <dbReference type="ARBA" id="ARBA00023125"/>
    </source>
</evidence>
<evidence type="ECO:0000256" key="13">
    <source>
        <dbReference type="ARBA" id="ARBA00023204"/>
    </source>
</evidence>
<dbReference type="InterPro" id="IPR027417">
    <property type="entry name" value="P-loop_NTPase"/>
</dbReference>
<dbReference type="InterPro" id="IPR017871">
    <property type="entry name" value="ABC_transporter-like_CS"/>
</dbReference>
<dbReference type="PANTHER" id="PTHR43152:SF3">
    <property type="entry name" value="UVRABC SYSTEM PROTEIN A"/>
    <property type="match status" value="1"/>
</dbReference>
<dbReference type="InterPro" id="IPR041552">
    <property type="entry name" value="UvrA_DNA-bd"/>
</dbReference>
<evidence type="ECO:0000256" key="1">
    <source>
        <dbReference type="ARBA" id="ARBA00004496"/>
    </source>
</evidence>
<dbReference type="SUPFAM" id="SSF52540">
    <property type="entry name" value="P-loop containing nucleoside triphosphate hydrolases"/>
    <property type="match status" value="2"/>
</dbReference>
<feature type="domain" description="ABC transporter" evidence="17">
    <location>
        <begin position="462"/>
        <end position="753"/>
    </location>
</feature>
<evidence type="ECO:0000256" key="9">
    <source>
        <dbReference type="ARBA" id="ARBA00022833"/>
    </source>
</evidence>
<evidence type="ECO:0000256" key="3">
    <source>
        <dbReference type="ARBA" id="ARBA00022723"/>
    </source>
</evidence>
<dbReference type="GO" id="GO:0006281">
    <property type="term" value="P:DNA repair"/>
    <property type="evidence" value="ECO:0007669"/>
    <property type="project" value="UniProtKB-KW"/>
</dbReference>
<keyword evidence="10" id="KW-0067">ATP-binding</keyword>
<keyword evidence="9" id="KW-0862">Zinc</keyword>
<evidence type="ECO:0000313" key="18">
    <source>
        <dbReference type="EMBL" id="ERI10763.1"/>
    </source>
</evidence>
<dbReference type="Gene3D" id="1.20.1580.10">
    <property type="entry name" value="ABC transporter ATPase like domain"/>
    <property type="match status" value="2"/>
</dbReference>
<evidence type="ECO:0000256" key="5">
    <source>
        <dbReference type="ARBA" id="ARBA00022741"/>
    </source>
</evidence>
<protein>
    <recommendedName>
        <fullName evidence="15">UvrABC system protein A</fullName>
    </recommendedName>
    <alternativeName>
        <fullName evidence="16">Excinuclease ABC subunit A</fullName>
    </alternativeName>
</protein>
<dbReference type="InterPro" id="IPR003439">
    <property type="entry name" value="ABC_transporter-like_ATP-bd"/>
</dbReference>
<dbReference type="Pfam" id="PF00005">
    <property type="entry name" value="ABC_tran"/>
    <property type="match status" value="1"/>
</dbReference>
<accession>U1X8B9</accession>
<evidence type="ECO:0000256" key="6">
    <source>
        <dbReference type="ARBA" id="ARBA00022763"/>
    </source>
</evidence>
<proteinExistence type="inferred from homology"/>
<evidence type="ECO:0000256" key="7">
    <source>
        <dbReference type="ARBA" id="ARBA00022769"/>
    </source>
</evidence>
<dbReference type="AlphaFoldDB" id="U1X8B9"/>
<organism evidence="18 19">
    <name type="scientific">Aneurinibacillus aneurinilyticus ATCC 12856</name>
    <dbReference type="NCBI Taxonomy" id="649747"/>
    <lineage>
        <taxon>Bacteria</taxon>
        <taxon>Bacillati</taxon>
        <taxon>Bacillota</taxon>
        <taxon>Bacilli</taxon>
        <taxon>Bacillales</taxon>
        <taxon>Paenibacillaceae</taxon>
        <taxon>Aneurinibacillus group</taxon>
        <taxon>Aneurinibacillus</taxon>
    </lineage>
</organism>
<keyword evidence="8" id="KW-0863">Zinc-finger</keyword>
<keyword evidence="6" id="KW-0227">DNA damage</keyword>
<keyword evidence="13" id="KW-0234">DNA repair</keyword>
<dbReference type="GO" id="GO:0005524">
    <property type="term" value="F:ATP binding"/>
    <property type="evidence" value="ECO:0007669"/>
    <property type="project" value="UniProtKB-KW"/>
</dbReference>
<dbReference type="PANTHER" id="PTHR43152">
    <property type="entry name" value="UVRABC SYSTEM PROTEIN A"/>
    <property type="match status" value="1"/>
</dbReference>
<evidence type="ECO:0000259" key="17">
    <source>
        <dbReference type="PROSITE" id="PS50893"/>
    </source>
</evidence>
<comment type="subcellular location">
    <subcellularLocation>
        <location evidence="1">Cytoplasm</location>
    </subcellularLocation>
</comment>
<dbReference type="PROSITE" id="PS00211">
    <property type="entry name" value="ABC_TRANSPORTER_1"/>
    <property type="match status" value="1"/>
</dbReference>
<dbReference type="GO" id="GO:0016887">
    <property type="term" value="F:ATP hydrolysis activity"/>
    <property type="evidence" value="ECO:0007669"/>
    <property type="project" value="InterPro"/>
</dbReference>
<evidence type="ECO:0000256" key="4">
    <source>
        <dbReference type="ARBA" id="ARBA00022737"/>
    </source>
</evidence>
<evidence type="ECO:0000256" key="14">
    <source>
        <dbReference type="ARBA" id="ARBA00038000"/>
    </source>
</evidence>
<keyword evidence="4" id="KW-0677">Repeat</keyword>
<dbReference type="GO" id="GO:0005737">
    <property type="term" value="C:cytoplasm"/>
    <property type="evidence" value="ECO:0007669"/>
    <property type="project" value="UniProtKB-SubCell"/>
</dbReference>